<accession>A0A914YDU5</accession>
<evidence type="ECO:0000313" key="2">
    <source>
        <dbReference type="Proteomes" id="UP000887577"/>
    </source>
</evidence>
<proteinExistence type="predicted"/>
<evidence type="ECO:0000256" key="1">
    <source>
        <dbReference type="SAM" id="MobiDB-lite"/>
    </source>
</evidence>
<reference evidence="3" key="1">
    <citation type="submission" date="2022-11" db="UniProtKB">
        <authorList>
            <consortium name="WormBaseParasite"/>
        </authorList>
    </citation>
    <scope>IDENTIFICATION</scope>
</reference>
<dbReference type="Proteomes" id="UP000887577">
    <property type="component" value="Unplaced"/>
</dbReference>
<organism evidence="2 3">
    <name type="scientific">Panagrolaimus superbus</name>
    <dbReference type="NCBI Taxonomy" id="310955"/>
    <lineage>
        <taxon>Eukaryota</taxon>
        <taxon>Metazoa</taxon>
        <taxon>Ecdysozoa</taxon>
        <taxon>Nematoda</taxon>
        <taxon>Chromadorea</taxon>
        <taxon>Rhabditida</taxon>
        <taxon>Tylenchina</taxon>
        <taxon>Panagrolaimomorpha</taxon>
        <taxon>Panagrolaimoidea</taxon>
        <taxon>Panagrolaimidae</taxon>
        <taxon>Panagrolaimus</taxon>
    </lineage>
</organism>
<sequence length="137" mass="15656">MRYDEFYKLITLKMDVIGKAREESYNKLHKAVEGMPPNDPAFCETVKTLIETEKNLQDMMKVVNVVVDRQLEAYDAVNTLALELPKKRQEGKQMNGKQRVKFVDEIQDGEEADDGTYDVEKNSEEDKSIMAFSGALS</sequence>
<feature type="compositionally biased region" description="Basic and acidic residues" evidence="1">
    <location>
        <begin position="118"/>
        <end position="128"/>
    </location>
</feature>
<dbReference type="AlphaFoldDB" id="A0A914YDU5"/>
<evidence type="ECO:0000313" key="3">
    <source>
        <dbReference type="WBParaSite" id="PSU_v2.g17470.t1"/>
    </source>
</evidence>
<feature type="region of interest" description="Disordered" evidence="1">
    <location>
        <begin position="87"/>
        <end position="137"/>
    </location>
</feature>
<protein>
    <submittedName>
        <fullName evidence="3">Uncharacterized protein</fullName>
    </submittedName>
</protein>
<dbReference type="WBParaSite" id="PSU_v2.g17470.t1">
    <property type="protein sequence ID" value="PSU_v2.g17470.t1"/>
    <property type="gene ID" value="PSU_v2.g17470"/>
</dbReference>
<feature type="compositionally biased region" description="Acidic residues" evidence="1">
    <location>
        <begin position="105"/>
        <end position="117"/>
    </location>
</feature>
<keyword evidence="2" id="KW-1185">Reference proteome</keyword>
<name>A0A914YDU5_9BILA</name>